<sequence length="78" mass="8554">MGFALAPDLGGAALSIPATVILVLLRGWINLTTFVRTRSTTTQMPTKHVFLHKARPPTDAPDTGRDTKVQQIQQKDLE</sequence>
<evidence type="ECO:0000313" key="3">
    <source>
        <dbReference type="EMBL" id="UNI18522.1"/>
    </source>
</evidence>
<accession>A0A9Q8QFX8</accession>
<feature type="transmembrane region" description="Helical" evidence="2">
    <location>
        <begin position="12"/>
        <end position="29"/>
    </location>
</feature>
<dbReference type="AlphaFoldDB" id="A0A9Q8QFX8"/>
<dbReference type="GeneID" id="72066737"/>
<dbReference type="Proteomes" id="UP000829364">
    <property type="component" value="Chromosome 4"/>
</dbReference>
<feature type="region of interest" description="Disordered" evidence="1">
    <location>
        <begin position="45"/>
        <end position="78"/>
    </location>
</feature>
<keyword evidence="2" id="KW-0472">Membrane</keyword>
<name>A0A9Q8QFX8_9HYPO</name>
<organism evidence="3 4">
    <name type="scientific">Purpureocillium takamizusanense</name>
    <dbReference type="NCBI Taxonomy" id="2060973"/>
    <lineage>
        <taxon>Eukaryota</taxon>
        <taxon>Fungi</taxon>
        <taxon>Dikarya</taxon>
        <taxon>Ascomycota</taxon>
        <taxon>Pezizomycotina</taxon>
        <taxon>Sordariomycetes</taxon>
        <taxon>Hypocreomycetidae</taxon>
        <taxon>Hypocreales</taxon>
        <taxon>Ophiocordycipitaceae</taxon>
        <taxon>Purpureocillium</taxon>
    </lineage>
</organism>
<dbReference type="RefSeq" id="XP_047842003.1">
    <property type="nucleotide sequence ID" value="XM_047986023.1"/>
</dbReference>
<dbReference type="EMBL" id="CP086357">
    <property type="protein sequence ID" value="UNI18522.1"/>
    <property type="molecule type" value="Genomic_DNA"/>
</dbReference>
<evidence type="ECO:0000313" key="4">
    <source>
        <dbReference type="Proteomes" id="UP000829364"/>
    </source>
</evidence>
<feature type="compositionally biased region" description="Polar residues" evidence="1">
    <location>
        <begin position="69"/>
        <end position="78"/>
    </location>
</feature>
<proteinExistence type="predicted"/>
<keyword evidence="2" id="KW-1133">Transmembrane helix</keyword>
<keyword evidence="4" id="KW-1185">Reference proteome</keyword>
<reference evidence="3" key="1">
    <citation type="submission" date="2021-11" db="EMBL/GenBank/DDBJ databases">
        <title>Purpureocillium_takamizusanense_genome.</title>
        <authorList>
            <person name="Nguyen N.-H."/>
        </authorList>
    </citation>
    <scope>NUCLEOTIDE SEQUENCE</scope>
    <source>
        <strain evidence="3">PT3</strain>
    </source>
</reference>
<protein>
    <submittedName>
        <fullName evidence="3">Uncharacterized protein</fullName>
    </submittedName>
</protein>
<evidence type="ECO:0000256" key="1">
    <source>
        <dbReference type="SAM" id="MobiDB-lite"/>
    </source>
</evidence>
<keyword evidence="2" id="KW-0812">Transmembrane</keyword>
<dbReference type="KEGG" id="ptkz:JDV02_004786"/>
<gene>
    <name evidence="3" type="ORF">JDV02_004786</name>
</gene>
<evidence type="ECO:0000256" key="2">
    <source>
        <dbReference type="SAM" id="Phobius"/>
    </source>
</evidence>